<organism evidence="1 2">
    <name type="scientific">Asbolus verrucosus</name>
    <name type="common">Desert ironclad beetle</name>
    <dbReference type="NCBI Taxonomy" id="1661398"/>
    <lineage>
        <taxon>Eukaryota</taxon>
        <taxon>Metazoa</taxon>
        <taxon>Ecdysozoa</taxon>
        <taxon>Arthropoda</taxon>
        <taxon>Hexapoda</taxon>
        <taxon>Insecta</taxon>
        <taxon>Pterygota</taxon>
        <taxon>Neoptera</taxon>
        <taxon>Endopterygota</taxon>
        <taxon>Coleoptera</taxon>
        <taxon>Polyphaga</taxon>
        <taxon>Cucujiformia</taxon>
        <taxon>Tenebrionidae</taxon>
        <taxon>Pimeliinae</taxon>
        <taxon>Asbolus</taxon>
    </lineage>
</organism>
<reference evidence="1 2" key="1">
    <citation type="submission" date="2017-03" db="EMBL/GenBank/DDBJ databases">
        <title>Genome of the blue death feigning beetle - Asbolus verrucosus.</title>
        <authorList>
            <person name="Rider S.D."/>
        </authorList>
    </citation>
    <scope>NUCLEOTIDE SEQUENCE [LARGE SCALE GENOMIC DNA]</scope>
    <source>
        <strain evidence="1">Butters</strain>
        <tissue evidence="1">Head and leg muscle</tissue>
    </source>
</reference>
<evidence type="ECO:0000313" key="1">
    <source>
        <dbReference type="EMBL" id="RZC33258.1"/>
    </source>
</evidence>
<dbReference type="EMBL" id="QDEB01090294">
    <property type="protein sequence ID" value="RZC33258.1"/>
    <property type="molecule type" value="Genomic_DNA"/>
</dbReference>
<gene>
    <name evidence="1" type="ORF">BDFB_011311</name>
</gene>
<proteinExistence type="predicted"/>
<dbReference type="AlphaFoldDB" id="A0A482VLL5"/>
<protein>
    <submittedName>
        <fullName evidence="1">Uncharacterized protein</fullName>
    </submittedName>
</protein>
<name>A0A482VLL5_ASBVE</name>
<dbReference type="Proteomes" id="UP000292052">
    <property type="component" value="Unassembled WGS sequence"/>
</dbReference>
<feature type="non-terminal residue" evidence="1">
    <location>
        <position position="1"/>
    </location>
</feature>
<sequence>ITGYRAKKSLVFSRENVIKFLTEALDEEDGYCYGAGRKGELCRLTRDNIEDEVSYIRIFLN</sequence>
<accession>A0A482VLL5</accession>
<keyword evidence="2" id="KW-1185">Reference proteome</keyword>
<evidence type="ECO:0000313" key="2">
    <source>
        <dbReference type="Proteomes" id="UP000292052"/>
    </source>
</evidence>
<comment type="caution">
    <text evidence="1">The sequence shown here is derived from an EMBL/GenBank/DDBJ whole genome shotgun (WGS) entry which is preliminary data.</text>
</comment>